<gene>
    <name evidence="2" type="ORF">RKE40_21530</name>
</gene>
<dbReference type="RefSeq" id="WP_316020260.1">
    <property type="nucleotide sequence ID" value="NZ_JAWDID010000042.1"/>
</dbReference>
<evidence type="ECO:0000313" key="3">
    <source>
        <dbReference type="Proteomes" id="UP001254257"/>
    </source>
</evidence>
<reference evidence="2 3" key="1">
    <citation type="submission" date="2023-09" db="EMBL/GenBank/DDBJ databases">
        <title>Whole genome shotgun sequencing (WGS) of Bosea sp. ZW T0_25, isolated from stored onions (Allium cepa).</title>
        <authorList>
            <person name="Stoll D.A."/>
            <person name="Huch M."/>
        </authorList>
    </citation>
    <scope>NUCLEOTIDE SEQUENCE [LARGE SCALE GENOMIC DNA]</scope>
    <source>
        <strain evidence="2 3">ZW T0_25</strain>
    </source>
</reference>
<feature type="signal peptide" evidence="1">
    <location>
        <begin position="1"/>
        <end position="19"/>
    </location>
</feature>
<dbReference type="EMBL" id="JAWDID010000042">
    <property type="protein sequence ID" value="MDU0342488.1"/>
    <property type="molecule type" value="Genomic_DNA"/>
</dbReference>
<keyword evidence="3" id="KW-1185">Reference proteome</keyword>
<comment type="caution">
    <text evidence="2">The sequence shown here is derived from an EMBL/GenBank/DDBJ whole genome shotgun (WGS) entry which is preliminary data.</text>
</comment>
<proteinExistence type="predicted"/>
<feature type="chain" id="PRO_5046550882" evidence="1">
    <location>
        <begin position="20"/>
        <end position="106"/>
    </location>
</feature>
<accession>A0ABU3SCG7</accession>
<dbReference type="Proteomes" id="UP001254257">
    <property type="component" value="Unassembled WGS sequence"/>
</dbReference>
<sequence>MRPILAALGLLVITQASPAAGQANCVRAGQPSFTGNKTLVNGCGRSVTISYSDDFSCGPGKEICTVQIRAGKSAVISTPAGQGNSWIACWGSKRPWPGAGGAVLCE</sequence>
<evidence type="ECO:0000313" key="2">
    <source>
        <dbReference type="EMBL" id="MDU0342488.1"/>
    </source>
</evidence>
<keyword evidence="1" id="KW-0732">Signal</keyword>
<protein>
    <submittedName>
        <fullName evidence="2">Uncharacterized protein</fullName>
    </submittedName>
</protein>
<name>A0ABU3SCG7_9HYPH</name>
<organism evidence="2 3">
    <name type="scientific">Bosea rubneri</name>
    <dbReference type="NCBI Taxonomy" id="3075434"/>
    <lineage>
        <taxon>Bacteria</taxon>
        <taxon>Pseudomonadati</taxon>
        <taxon>Pseudomonadota</taxon>
        <taxon>Alphaproteobacteria</taxon>
        <taxon>Hyphomicrobiales</taxon>
        <taxon>Boseaceae</taxon>
        <taxon>Bosea</taxon>
    </lineage>
</organism>
<evidence type="ECO:0000256" key="1">
    <source>
        <dbReference type="SAM" id="SignalP"/>
    </source>
</evidence>